<dbReference type="Proteomes" id="UP000256977">
    <property type="component" value="Unassembled WGS sequence"/>
</dbReference>
<dbReference type="PROSITE" id="PS51186">
    <property type="entry name" value="GNAT"/>
    <property type="match status" value="1"/>
</dbReference>
<dbReference type="Pfam" id="PF00583">
    <property type="entry name" value="Acetyltransf_1"/>
    <property type="match status" value="1"/>
</dbReference>
<dbReference type="RefSeq" id="WP_116059697.1">
    <property type="nucleotide sequence ID" value="NZ_QRDZ01000003.1"/>
</dbReference>
<dbReference type="CDD" id="cd04301">
    <property type="entry name" value="NAT_SF"/>
    <property type="match status" value="1"/>
</dbReference>
<sequence length="273" mass="30244">MSERNRLAERTEAIERSEIAYTLDRMEAIRDRPGNPEGIEILRVGGALCIYSRTMPWPGFNTVKGLRSSDADTLEEIIEFYRARGRKPLFELVPGVVDQELMKRLTALGFSQTGFHTSMAMTTGVGAALHSAPLADKLEIRSLCEDEFELYATVHCRSFGLPDDGIPPVAANNRVLYDRPGWKFYLALWEGQLAGAAVSHRNGEIASLTFAATLPDYRGLGIHAALLRTRVGEAFADDCELVVGQCAFGSQSHRNMERIGMSVGYVRASWSER</sequence>
<dbReference type="InterPro" id="IPR016181">
    <property type="entry name" value="Acyl_CoA_acyltransferase"/>
</dbReference>
<protein>
    <recommendedName>
        <fullName evidence="1">N-acetyltransferase domain-containing protein</fullName>
    </recommendedName>
</protein>
<dbReference type="InterPro" id="IPR000182">
    <property type="entry name" value="GNAT_dom"/>
</dbReference>
<gene>
    <name evidence="2" type="ORF">DFP98_103448</name>
</gene>
<dbReference type="Gene3D" id="3.40.630.30">
    <property type="match status" value="1"/>
</dbReference>
<name>A0A3D9KM19_9BACL</name>
<dbReference type="GO" id="GO:0016747">
    <property type="term" value="F:acyltransferase activity, transferring groups other than amino-acyl groups"/>
    <property type="evidence" value="ECO:0007669"/>
    <property type="project" value="InterPro"/>
</dbReference>
<feature type="domain" description="N-acetyltransferase" evidence="1">
    <location>
        <begin position="138"/>
        <end position="273"/>
    </location>
</feature>
<organism evidence="2 3">
    <name type="scientific">Cohnella phaseoli</name>
    <dbReference type="NCBI Taxonomy" id="456490"/>
    <lineage>
        <taxon>Bacteria</taxon>
        <taxon>Bacillati</taxon>
        <taxon>Bacillota</taxon>
        <taxon>Bacilli</taxon>
        <taxon>Bacillales</taxon>
        <taxon>Paenibacillaceae</taxon>
        <taxon>Cohnella</taxon>
    </lineage>
</organism>
<dbReference type="EMBL" id="QRDZ01000003">
    <property type="protein sequence ID" value="RED86593.1"/>
    <property type="molecule type" value="Genomic_DNA"/>
</dbReference>
<accession>A0A3D9KM19</accession>
<reference evidence="2 3" key="1">
    <citation type="submission" date="2018-07" db="EMBL/GenBank/DDBJ databases">
        <title>Genomic Encyclopedia of Type Strains, Phase III (KMG-III): the genomes of soil and plant-associated and newly described type strains.</title>
        <authorList>
            <person name="Whitman W."/>
        </authorList>
    </citation>
    <scope>NUCLEOTIDE SEQUENCE [LARGE SCALE GENOMIC DNA]</scope>
    <source>
        <strain evidence="2 3">CECT 7287</strain>
    </source>
</reference>
<dbReference type="SUPFAM" id="SSF55729">
    <property type="entry name" value="Acyl-CoA N-acyltransferases (Nat)"/>
    <property type="match status" value="1"/>
</dbReference>
<dbReference type="AlphaFoldDB" id="A0A3D9KM19"/>
<comment type="caution">
    <text evidence="2">The sequence shown here is derived from an EMBL/GenBank/DDBJ whole genome shotgun (WGS) entry which is preliminary data.</text>
</comment>
<evidence type="ECO:0000259" key="1">
    <source>
        <dbReference type="PROSITE" id="PS51186"/>
    </source>
</evidence>
<keyword evidence="3" id="KW-1185">Reference proteome</keyword>
<evidence type="ECO:0000313" key="2">
    <source>
        <dbReference type="EMBL" id="RED86593.1"/>
    </source>
</evidence>
<evidence type="ECO:0000313" key="3">
    <source>
        <dbReference type="Proteomes" id="UP000256977"/>
    </source>
</evidence>
<proteinExistence type="predicted"/>
<dbReference type="OrthoDB" id="2350893at2"/>